<evidence type="ECO:0000313" key="1">
    <source>
        <dbReference type="EMBL" id="UJF32203.1"/>
    </source>
</evidence>
<organism evidence="1 2">
    <name type="scientific">Paenibacillus hexagrammi</name>
    <dbReference type="NCBI Taxonomy" id="2908839"/>
    <lineage>
        <taxon>Bacteria</taxon>
        <taxon>Bacillati</taxon>
        <taxon>Bacillota</taxon>
        <taxon>Bacilli</taxon>
        <taxon>Bacillales</taxon>
        <taxon>Paenibacillaceae</taxon>
        <taxon>Paenibacillus</taxon>
    </lineage>
</organism>
<evidence type="ECO:0000313" key="2">
    <source>
        <dbReference type="Proteomes" id="UP001649230"/>
    </source>
</evidence>
<keyword evidence="2" id="KW-1185">Reference proteome</keyword>
<name>A0ABY3SFH1_9BACL</name>
<dbReference type="EMBL" id="CP090978">
    <property type="protein sequence ID" value="UJF32203.1"/>
    <property type="molecule type" value="Genomic_DNA"/>
</dbReference>
<gene>
    <name evidence="1" type="ORF">L0M14_21110</name>
</gene>
<sequence>MEKSFMNHPVNECIQKLGLTHRAFVVLYDISWERFRSCLYGYTDSIPRAILNVMVQHGYDEQEAQRQYLLWRKWTVQQKLTAPAAAEGRAHP</sequence>
<dbReference type="Proteomes" id="UP001649230">
    <property type="component" value="Chromosome"/>
</dbReference>
<proteinExistence type="predicted"/>
<accession>A0ABY3SFH1</accession>
<reference evidence="1 2" key="1">
    <citation type="journal article" date="2024" name="Int. J. Syst. Evol. Microbiol.">
        <title>Paenibacillus hexagrammi sp. nov., a novel bacterium isolated from the gut content of Hexagrammos agrammus.</title>
        <authorList>
            <person name="Jung H.K."/>
            <person name="Kim D.G."/>
            <person name="Zin H."/>
            <person name="Park J."/>
            <person name="Jung H."/>
            <person name="Kim Y.O."/>
            <person name="Kong H.J."/>
            <person name="Kim J.W."/>
            <person name="Kim Y.S."/>
        </authorList>
    </citation>
    <scope>NUCLEOTIDE SEQUENCE [LARGE SCALE GENOMIC DNA]</scope>
    <source>
        <strain evidence="1 2">YPD9-1</strain>
    </source>
</reference>
<protein>
    <submittedName>
        <fullName evidence="1">Preprotein translocase subunit TatA</fullName>
    </submittedName>
</protein>
<dbReference type="RefSeq" id="WP_235118547.1">
    <property type="nucleotide sequence ID" value="NZ_CP090978.1"/>
</dbReference>